<evidence type="ECO:0000256" key="7">
    <source>
        <dbReference type="SAM" id="Phobius"/>
    </source>
</evidence>
<evidence type="ECO:0000313" key="8">
    <source>
        <dbReference type="EnsemblMetazoa" id="GPPI038266-PA"/>
    </source>
</evidence>
<dbReference type="GO" id="GO:0005789">
    <property type="term" value="C:endoplasmic reticulum membrane"/>
    <property type="evidence" value="ECO:0007669"/>
    <property type="project" value="UniProtKB-SubCell"/>
</dbReference>
<name>A0A1B0BRG5_9MUSC</name>
<keyword evidence="5 7" id="KW-1133">Transmembrane helix</keyword>
<accession>A0A1B0BRG5</accession>
<dbReference type="Proteomes" id="UP000092460">
    <property type="component" value="Unassembled WGS sequence"/>
</dbReference>
<evidence type="ECO:0000256" key="1">
    <source>
        <dbReference type="ARBA" id="ARBA00004477"/>
    </source>
</evidence>
<sequence length="187" mass="20743">MQRTRSGATDIIAYSESAIRNNTSVVEYCRILGLSGLMGFLFYFLSVLVLWLLVLKKSGTQWRCSSGDAMCKGPASDGYSYRNSSLRGIAIGPIGNKLSTTAPPKQNARPHINNQFIVASPVLAMKEPRNLDVMGPKESRKLDRKGSLATRKYDDGSTFENMCPGCDGEVWQYIQQNRANRSDLHQT</sequence>
<evidence type="ECO:0000256" key="5">
    <source>
        <dbReference type="ARBA" id="ARBA00022989"/>
    </source>
</evidence>
<dbReference type="STRING" id="67801.A0A1B0BRG5"/>
<keyword evidence="4" id="KW-0256">Endoplasmic reticulum</keyword>
<evidence type="ECO:0000256" key="6">
    <source>
        <dbReference type="ARBA" id="ARBA00023136"/>
    </source>
</evidence>
<dbReference type="Pfam" id="PF07019">
    <property type="entry name" value="EMC6"/>
    <property type="match status" value="1"/>
</dbReference>
<dbReference type="AlphaFoldDB" id="A0A1B0BRG5"/>
<dbReference type="InterPro" id="IPR029008">
    <property type="entry name" value="EMC6-like"/>
</dbReference>
<reference evidence="8" key="2">
    <citation type="submission" date="2020-05" db="UniProtKB">
        <authorList>
            <consortium name="EnsemblMetazoa"/>
        </authorList>
    </citation>
    <scope>IDENTIFICATION</scope>
    <source>
        <strain evidence="8">IAEA</strain>
    </source>
</reference>
<dbReference type="EnsemblMetazoa" id="GPPI038266-RA">
    <property type="protein sequence ID" value="GPPI038266-PA"/>
    <property type="gene ID" value="GPPI038266"/>
</dbReference>
<proteinExistence type="inferred from homology"/>
<feature type="transmembrane region" description="Helical" evidence="7">
    <location>
        <begin position="31"/>
        <end position="55"/>
    </location>
</feature>
<organism evidence="8 9">
    <name type="scientific">Glossina palpalis gambiensis</name>
    <dbReference type="NCBI Taxonomy" id="67801"/>
    <lineage>
        <taxon>Eukaryota</taxon>
        <taxon>Metazoa</taxon>
        <taxon>Ecdysozoa</taxon>
        <taxon>Arthropoda</taxon>
        <taxon>Hexapoda</taxon>
        <taxon>Insecta</taxon>
        <taxon>Pterygota</taxon>
        <taxon>Neoptera</taxon>
        <taxon>Endopterygota</taxon>
        <taxon>Diptera</taxon>
        <taxon>Brachycera</taxon>
        <taxon>Muscomorpha</taxon>
        <taxon>Hippoboscoidea</taxon>
        <taxon>Glossinidae</taxon>
        <taxon>Glossina</taxon>
    </lineage>
</organism>
<keyword evidence="6 7" id="KW-0472">Membrane</keyword>
<evidence type="ECO:0000256" key="2">
    <source>
        <dbReference type="ARBA" id="ARBA00009436"/>
    </source>
</evidence>
<comment type="similarity">
    <text evidence="2">Belongs to the EMC6 family.</text>
</comment>
<dbReference type="EMBL" id="JXJN01019088">
    <property type="status" value="NOT_ANNOTATED_CDS"/>
    <property type="molecule type" value="Genomic_DNA"/>
</dbReference>
<evidence type="ECO:0000256" key="3">
    <source>
        <dbReference type="ARBA" id="ARBA00022692"/>
    </source>
</evidence>
<reference evidence="9" key="1">
    <citation type="submission" date="2015-01" db="EMBL/GenBank/DDBJ databases">
        <authorList>
            <person name="Aksoy S."/>
            <person name="Warren W."/>
            <person name="Wilson R.K."/>
        </authorList>
    </citation>
    <scope>NUCLEOTIDE SEQUENCE [LARGE SCALE GENOMIC DNA]</scope>
    <source>
        <strain evidence="9">IAEA</strain>
    </source>
</reference>
<dbReference type="VEuPathDB" id="VectorBase:GPPI038266"/>
<evidence type="ECO:0000256" key="4">
    <source>
        <dbReference type="ARBA" id="ARBA00022824"/>
    </source>
</evidence>
<comment type="subcellular location">
    <subcellularLocation>
        <location evidence="1">Endoplasmic reticulum membrane</location>
        <topology evidence="1">Multi-pass membrane protein</topology>
    </subcellularLocation>
</comment>
<protein>
    <submittedName>
        <fullName evidence="8">Uncharacterized protein</fullName>
    </submittedName>
</protein>
<evidence type="ECO:0000313" key="9">
    <source>
        <dbReference type="Proteomes" id="UP000092460"/>
    </source>
</evidence>
<keyword evidence="3 7" id="KW-0812">Transmembrane</keyword>
<keyword evidence="9" id="KW-1185">Reference proteome</keyword>